<dbReference type="InterPro" id="IPR046338">
    <property type="entry name" value="GAIN_dom_sf"/>
</dbReference>
<dbReference type="GO" id="GO:0007189">
    <property type="term" value="P:adenylate cyclase-activating G protein-coupled receptor signaling pathway"/>
    <property type="evidence" value="ECO:0007669"/>
    <property type="project" value="TreeGrafter"/>
</dbReference>
<dbReference type="PROSITE" id="PS00650">
    <property type="entry name" value="G_PROTEIN_RECEP_F2_2"/>
    <property type="match status" value="1"/>
</dbReference>
<dbReference type="PROSITE" id="PS50221">
    <property type="entry name" value="GAIN_B"/>
    <property type="match status" value="1"/>
</dbReference>
<dbReference type="GO" id="GO:0005886">
    <property type="term" value="C:plasma membrane"/>
    <property type="evidence" value="ECO:0007669"/>
    <property type="project" value="TreeGrafter"/>
</dbReference>
<sequence length="431" mass="48381">SLPNMKLNSYVVSASVTNATVSNLEIPVMVTLRQNKEVCMDPINHHQNKPQISSTSLLPHYTTVNDTGCETVKSNATHTTCSCDHLTHFGVLLVSAVYERILTIISYLGCGISSIFLGLFIDSFARKLRQDYPSKILINLSVALLGLNMLFLVNSWLASFNSNAICITVAAFLHYFFLATFTWMGLGAINMYLALVKVFNSYVPSYILKFCSFGWGLPLLVVSLVLAIDINSYGTNLSRNDVTFYVTVVSSVTLVMVCNICVFAVVLVQIHKMWANKPSSSQKGFLHDLRVVASLTFLLGLTWILSFGAWGPAKTPLLYLFSLLNSLQGFFIFLLYCLMKENVRKQWRIHLRCGRFRQTEYSGLAHLNNTSVLILNLWKSSNTSNSGTSHDGVFPHTGQKNNKIKCVFNFLCVYVKGRLWKFPAEKFFFLL</sequence>
<evidence type="ECO:0000256" key="1">
    <source>
        <dbReference type="ARBA" id="ARBA00004141"/>
    </source>
</evidence>
<dbReference type="InterPro" id="IPR057244">
    <property type="entry name" value="GAIN_B"/>
</dbReference>
<dbReference type="Pfam" id="PF00002">
    <property type="entry name" value="7tm_2"/>
    <property type="match status" value="1"/>
</dbReference>
<keyword evidence="2 7" id="KW-0812">Transmembrane</keyword>
<keyword evidence="11" id="KW-1185">Reference proteome</keyword>
<evidence type="ECO:0000313" key="11">
    <source>
        <dbReference type="Proteomes" id="UP000694427"/>
    </source>
</evidence>
<evidence type="ECO:0000256" key="3">
    <source>
        <dbReference type="ARBA" id="ARBA00022729"/>
    </source>
</evidence>
<evidence type="ECO:0000256" key="5">
    <source>
        <dbReference type="ARBA" id="ARBA00023136"/>
    </source>
</evidence>
<keyword evidence="5 7" id="KW-0472">Membrane</keyword>
<dbReference type="PRINTS" id="PR00249">
    <property type="entry name" value="GPCRSECRETIN"/>
</dbReference>
<dbReference type="InterPro" id="IPR017983">
    <property type="entry name" value="GPCR_2_secretin-like_CS"/>
</dbReference>
<feature type="domain" description="G-protein coupled receptors family 2 profile 2" evidence="9">
    <location>
        <begin position="100"/>
        <end position="340"/>
    </location>
</feature>
<evidence type="ECO:0008006" key="12">
    <source>
        <dbReference type="Google" id="ProtNLM"/>
    </source>
</evidence>
<dbReference type="AlphaFoldDB" id="A0A8C1K8C2"/>
<dbReference type="Gene3D" id="1.20.1070.10">
    <property type="entry name" value="Rhodopsin 7-helix transmembrane proteins"/>
    <property type="match status" value="1"/>
</dbReference>
<dbReference type="GO" id="GO:0007166">
    <property type="term" value="P:cell surface receptor signaling pathway"/>
    <property type="evidence" value="ECO:0007669"/>
    <property type="project" value="InterPro"/>
</dbReference>
<reference evidence="10" key="1">
    <citation type="submission" date="2025-08" db="UniProtKB">
        <authorList>
            <consortium name="Ensembl"/>
        </authorList>
    </citation>
    <scope>IDENTIFICATION</scope>
</reference>
<dbReference type="PROSITE" id="PS50261">
    <property type="entry name" value="G_PROTEIN_RECEP_F2_4"/>
    <property type="match status" value="1"/>
</dbReference>
<dbReference type="InterPro" id="IPR000832">
    <property type="entry name" value="GPCR_2_secretin-like"/>
</dbReference>
<comment type="subcellular location">
    <subcellularLocation>
        <location evidence="1">Membrane</location>
        <topology evidence="1">Multi-pass membrane protein</topology>
    </subcellularLocation>
</comment>
<keyword evidence="6" id="KW-1015">Disulfide bond</keyword>
<feature type="transmembrane region" description="Helical" evidence="7">
    <location>
        <begin position="242"/>
        <end position="268"/>
    </location>
</feature>
<protein>
    <recommendedName>
        <fullName evidence="12">Adhesion G protein-coupled receptor G4b</fullName>
    </recommendedName>
</protein>
<evidence type="ECO:0000259" key="9">
    <source>
        <dbReference type="PROSITE" id="PS50261"/>
    </source>
</evidence>
<feature type="transmembrane region" description="Helical" evidence="7">
    <location>
        <begin position="289"/>
        <end position="311"/>
    </location>
</feature>
<dbReference type="Gene3D" id="2.60.220.50">
    <property type="match status" value="1"/>
</dbReference>
<feature type="transmembrane region" description="Helical" evidence="7">
    <location>
        <begin position="207"/>
        <end position="230"/>
    </location>
</feature>
<dbReference type="SMART" id="SM00303">
    <property type="entry name" value="GPS"/>
    <property type="match status" value="1"/>
</dbReference>
<name>A0A8C1K8C2_CYPCA</name>
<evidence type="ECO:0000313" key="10">
    <source>
        <dbReference type="Ensembl" id="ENSCCRP00010043002.1"/>
    </source>
</evidence>
<proteinExistence type="predicted"/>
<dbReference type="SUPFAM" id="SSF81321">
    <property type="entry name" value="Family A G protein-coupled receptor-like"/>
    <property type="match status" value="1"/>
</dbReference>
<feature type="transmembrane region" description="Helical" evidence="7">
    <location>
        <begin position="136"/>
        <end position="157"/>
    </location>
</feature>
<evidence type="ECO:0000256" key="4">
    <source>
        <dbReference type="ARBA" id="ARBA00022989"/>
    </source>
</evidence>
<evidence type="ECO:0000259" key="8">
    <source>
        <dbReference type="PROSITE" id="PS50221"/>
    </source>
</evidence>
<dbReference type="GO" id="GO:0004930">
    <property type="term" value="F:G protein-coupled receptor activity"/>
    <property type="evidence" value="ECO:0007669"/>
    <property type="project" value="InterPro"/>
</dbReference>
<feature type="domain" description="GAIN-B" evidence="8">
    <location>
        <begin position="1"/>
        <end position="99"/>
    </location>
</feature>
<dbReference type="Ensembl" id="ENSCCRT00010047137.1">
    <property type="protein sequence ID" value="ENSCCRP00010043002.1"/>
    <property type="gene ID" value="ENSCCRG00010018265.1"/>
</dbReference>
<evidence type="ECO:0000256" key="2">
    <source>
        <dbReference type="ARBA" id="ARBA00022692"/>
    </source>
</evidence>
<feature type="transmembrane region" description="Helical" evidence="7">
    <location>
        <begin position="101"/>
        <end position="124"/>
    </location>
</feature>
<feature type="transmembrane region" description="Helical" evidence="7">
    <location>
        <begin position="169"/>
        <end position="195"/>
    </location>
</feature>
<dbReference type="Pfam" id="PF01825">
    <property type="entry name" value="GPS"/>
    <property type="match status" value="1"/>
</dbReference>
<evidence type="ECO:0000256" key="7">
    <source>
        <dbReference type="SAM" id="Phobius"/>
    </source>
</evidence>
<dbReference type="InterPro" id="IPR000203">
    <property type="entry name" value="GPS"/>
</dbReference>
<dbReference type="PANTHER" id="PTHR12011:SF326">
    <property type="entry name" value="ADHESION G-PROTEIN COUPLED RECEPTOR G5"/>
    <property type="match status" value="1"/>
</dbReference>
<dbReference type="PANTHER" id="PTHR12011">
    <property type="entry name" value="ADHESION G-PROTEIN COUPLED RECEPTOR"/>
    <property type="match status" value="1"/>
</dbReference>
<keyword evidence="4 7" id="KW-1133">Transmembrane helix</keyword>
<feature type="transmembrane region" description="Helical" evidence="7">
    <location>
        <begin position="317"/>
        <end position="338"/>
    </location>
</feature>
<reference evidence="10" key="2">
    <citation type="submission" date="2025-09" db="UniProtKB">
        <authorList>
            <consortium name="Ensembl"/>
        </authorList>
    </citation>
    <scope>IDENTIFICATION</scope>
</reference>
<dbReference type="InterPro" id="IPR017981">
    <property type="entry name" value="GPCR_2-like_7TM"/>
</dbReference>
<keyword evidence="3" id="KW-0732">Signal</keyword>
<accession>A0A8C1K8C2</accession>
<dbReference type="Proteomes" id="UP000694427">
    <property type="component" value="Unplaced"/>
</dbReference>
<evidence type="ECO:0000256" key="6">
    <source>
        <dbReference type="ARBA" id="ARBA00023157"/>
    </source>
</evidence>
<organism evidence="10 11">
    <name type="scientific">Cyprinus carpio</name>
    <name type="common">Common carp</name>
    <dbReference type="NCBI Taxonomy" id="7962"/>
    <lineage>
        <taxon>Eukaryota</taxon>
        <taxon>Metazoa</taxon>
        <taxon>Chordata</taxon>
        <taxon>Craniata</taxon>
        <taxon>Vertebrata</taxon>
        <taxon>Euteleostomi</taxon>
        <taxon>Actinopterygii</taxon>
        <taxon>Neopterygii</taxon>
        <taxon>Teleostei</taxon>
        <taxon>Ostariophysi</taxon>
        <taxon>Cypriniformes</taxon>
        <taxon>Cyprinidae</taxon>
        <taxon>Cyprininae</taxon>
        <taxon>Cyprinus</taxon>
    </lineage>
</organism>